<dbReference type="Pfam" id="PF01206">
    <property type="entry name" value="TusA"/>
    <property type="match status" value="1"/>
</dbReference>
<sequence length="199" mass="20865">MAVEIDAMGKACPMPVVLAKQALDGGENDVTVVVDNQIAVENLTRLAESQGMTAQSAQRGTGFAVRITGERTPAPAPEPVACCPTAAGGCTVFIGKDFVGDGSRELGENLMKMFLYTLAQSDTPPACLLFMNGGVKLPAGEEGQVIESLQSLLEKGCEILVCGTCLNYFGLTEQLKVGIVSNMYDIAGRLMTASRVVTV</sequence>
<dbReference type="NCBIfam" id="TIGR03527">
    <property type="entry name" value="selenium_YedF"/>
    <property type="match status" value="1"/>
</dbReference>
<evidence type="ECO:0000259" key="1">
    <source>
        <dbReference type="Pfam" id="PF01206"/>
    </source>
</evidence>
<evidence type="ECO:0000313" key="3">
    <source>
        <dbReference type="Proteomes" id="UP000886824"/>
    </source>
</evidence>
<reference evidence="2" key="1">
    <citation type="journal article" date="2021" name="PeerJ">
        <title>Extensive microbial diversity within the chicken gut microbiome revealed by metagenomics and culture.</title>
        <authorList>
            <person name="Gilroy R."/>
            <person name="Ravi A."/>
            <person name="Getino M."/>
            <person name="Pursley I."/>
            <person name="Horton D.L."/>
            <person name="Alikhan N.F."/>
            <person name="Baker D."/>
            <person name="Gharbi K."/>
            <person name="Hall N."/>
            <person name="Watson M."/>
            <person name="Adriaenssens E.M."/>
            <person name="Foster-Nyarko E."/>
            <person name="Jarju S."/>
            <person name="Secka A."/>
            <person name="Antonio M."/>
            <person name="Oren A."/>
            <person name="Chaudhuri R.R."/>
            <person name="La Ragione R."/>
            <person name="Hildebrand F."/>
            <person name="Pallen M.J."/>
        </authorList>
    </citation>
    <scope>NUCLEOTIDE SEQUENCE</scope>
    <source>
        <strain evidence="2">CHK33-7979</strain>
    </source>
</reference>
<dbReference type="SUPFAM" id="SSF75169">
    <property type="entry name" value="DsrEFH-like"/>
    <property type="match status" value="1"/>
</dbReference>
<protein>
    <submittedName>
        <fullName evidence="2">Sulfurtransferase-like selenium metabolism protein YedF</fullName>
    </submittedName>
</protein>
<dbReference type="InterPro" id="IPR027396">
    <property type="entry name" value="DsrEFH-like"/>
</dbReference>
<evidence type="ECO:0000313" key="2">
    <source>
        <dbReference type="EMBL" id="HIY74151.1"/>
    </source>
</evidence>
<comment type="caution">
    <text evidence="2">The sequence shown here is derived from an EMBL/GenBank/DDBJ whole genome shotgun (WGS) entry which is preliminary data.</text>
</comment>
<feature type="domain" description="UPF0033" evidence="1">
    <location>
        <begin position="4"/>
        <end position="68"/>
    </location>
</feature>
<dbReference type="Gene3D" id="3.40.1260.10">
    <property type="entry name" value="DsrEFH-like"/>
    <property type="match status" value="1"/>
</dbReference>
<dbReference type="SUPFAM" id="SSF64307">
    <property type="entry name" value="SirA-like"/>
    <property type="match status" value="1"/>
</dbReference>
<dbReference type="InterPro" id="IPR036868">
    <property type="entry name" value="TusA-like_sf"/>
</dbReference>
<name>A0A9D1Z8W6_9FIRM</name>
<gene>
    <name evidence="2" type="primary">yedF</name>
    <name evidence="2" type="ORF">H9826_09315</name>
</gene>
<proteinExistence type="predicted"/>
<reference evidence="2" key="2">
    <citation type="submission" date="2021-04" db="EMBL/GenBank/DDBJ databases">
        <authorList>
            <person name="Gilroy R."/>
        </authorList>
    </citation>
    <scope>NUCLEOTIDE SEQUENCE</scope>
    <source>
        <strain evidence="2">CHK33-7979</strain>
    </source>
</reference>
<dbReference type="Pfam" id="PF02635">
    <property type="entry name" value="DsrE"/>
    <property type="match status" value="1"/>
</dbReference>
<dbReference type="Proteomes" id="UP000886824">
    <property type="component" value="Unassembled WGS sequence"/>
</dbReference>
<dbReference type="InterPro" id="IPR003787">
    <property type="entry name" value="Sulphur_relay_DsrE/F-like"/>
</dbReference>
<accession>A0A9D1Z8W6</accession>
<dbReference type="Gene3D" id="3.30.110.40">
    <property type="entry name" value="TusA-like domain"/>
    <property type="match status" value="1"/>
</dbReference>
<organism evidence="2 3">
    <name type="scientific">Candidatus Intestinimonas merdavium</name>
    <dbReference type="NCBI Taxonomy" id="2838622"/>
    <lineage>
        <taxon>Bacteria</taxon>
        <taxon>Bacillati</taxon>
        <taxon>Bacillota</taxon>
        <taxon>Clostridia</taxon>
        <taxon>Eubacteriales</taxon>
        <taxon>Intestinimonas</taxon>
    </lineage>
</organism>
<dbReference type="InterPro" id="IPR001455">
    <property type="entry name" value="TusA-like"/>
</dbReference>
<dbReference type="InterPro" id="IPR019870">
    <property type="entry name" value="Se_metab_YedF"/>
</dbReference>
<dbReference type="EMBL" id="DXCX01000096">
    <property type="protein sequence ID" value="HIY74151.1"/>
    <property type="molecule type" value="Genomic_DNA"/>
</dbReference>
<dbReference type="AlphaFoldDB" id="A0A9D1Z8W6"/>